<dbReference type="EMBL" id="JAVRRD010000002">
    <property type="protein sequence ID" value="KAK5062921.1"/>
    <property type="molecule type" value="Genomic_DNA"/>
</dbReference>
<keyword evidence="2" id="KW-0521">NADP</keyword>
<dbReference type="SUPFAM" id="SSF51735">
    <property type="entry name" value="NAD(P)-binding Rossmann-fold domains"/>
    <property type="match status" value="1"/>
</dbReference>
<evidence type="ECO:0000313" key="5">
    <source>
        <dbReference type="Proteomes" id="UP001358417"/>
    </source>
</evidence>
<keyword evidence="5" id="KW-1185">Reference proteome</keyword>
<dbReference type="InterPro" id="IPR051609">
    <property type="entry name" value="NmrA/Isoflavone_reductase-like"/>
</dbReference>
<sequence>MKVSVAGTGNVAQYLIEEIPKYGHELVVLTRKEKPGKIYTQRATDYSLASLISILDDLGVEALVSTIADFENPPVATRIHFDMLEACKQSKICKSYIPSEWTCDVLNYPEQPMFLAEANKKLHDALKQSQDIRWTIFANSWFMDYIVPASQRYLRDIGALWPMDHTTKVFTIYGPGDQLFSVCSVRDAAKAIAALLGTSEPWDPYTFVAGDHITLSGLFSAMKRRDPSWKSKTKSLAETLKPIIENTSSEAAMLSYFELLIYSGASNLPRAEVLRQRTKYFPNLHFQTVEELLSLAEAHPGTIV</sequence>
<dbReference type="Proteomes" id="UP001358417">
    <property type="component" value="Unassembled WGS sequence"/>
</dbReference>
<protein>
    <recommendedName>
        <fullName evidence="6">NmrA-like domain-containing protein</fullName>
    </recommendedName>
</protein>
<gene>
    <name evidence="4" type="ORF">LTR84_004997</name>
</gene>
<dbReference type="GeneID" id="89973175"/>
<evidence type="ECO:0000256" key="1">
    <source>
        <dbReference type="ARBA" id="ARBA00005725"/>
    </source>
</evidence>
<dbReference type="AlphaFoldDB" id="A0AAV9NNF9"/>
<keyword evidence="3" id="KW-0560">Oxidoreductase</keyword>
<name>A0AAV9NNF9_9EURO</name>
<proteinExistence type="inferred from homology"/>
<organism evidence="4 5">
    <name type="scientific">Exophiala bonariae</name>
    <dbReference type="NCBI Taxonomy" id="1690606"/>
    <lineage>
        <taxon>Eukaryota</taxon>
        <taxon>Fungi</taxon>
        <taxon>Dikarya</taxon>
        <taxon>Ascomycota</taxon>
        <taxon>Pezizomycotina</taxon>
        <taxon>Eurotiomycetes</taxon>
        <taxon>Chaetothyriomycetidae</taxon>
        <taxon>Chaetothyriales</taxon>
        <taxon>Herpotrichiellaceae</taxon>
        <taxon>Exophiala</taxon>
    </lineage>
</organism>
<comment type="caution">
    <text evidence="4">The sequence shown here is derived from an EMBL/GenBank/DDBJ whole genome shotgun (WGS) entry which is preliminary data.</text>
</comment>
<dbReference type="PANTHER" id="PTHR47706:SF4">
    <property type="entry name" value="NMRA-LIKE DOMAIN-CONTAINING PROTEIN"/>
    <property type="match status" value="1"/>
</dbReference>
<dbReference type="PANTHER" id="PTHR47706">
    <property type="entry name" value="NMRA-LIKE FAMILY PROTEIN"/>
    <property type="match status" value="1"/>
</dbReference>
<dbReference type="RefSeq" id="XP_064711193.1">
    <property type="nucleotide sequence ID" value="XM_064848569.1"/>
</dbReference>
<dbReference type="Gene3D" id="3.40.50.720">
    <property type="entry name" value="NAD(P)-binding Rossmann-like Domain"/>
    <property type="match status" value="1"/>
</dbReference>
<evidence type="ECO:0000313" key="4">
    <source>
        <dbReference type="EMBL" id="KAK5062921.1"/>
    </source>
</evidence>
<accession>A0AAV9NNF9</accession>
<dbReference type="InterPro" id="IPR036291">
    <property type="entry name" value="NAD(P)-bd_dom_sf"/>
</dbReference>
<dbReference type="Gene3D" id="3.90.25.10">
    <property type="entry name" value="UDP-galactose 4-epimerase, domain 1"/>
    <property type="match status" value="1"/>
</dbReference>
<reference evidence="4 5" key="1">
    <citation type="submission" date="2023-08" db="EMBL/GenBank/DDBJ databases">
        <title>Black Yeasts Isolated from many extreme environments.</title>
        <authorList>
            <person name="Coleine C."/>
            <person name="Stajich J.E."/>
            <person name="Selbmann L."/>
        </authorList>
    </citation>
    <scope>NUCLEOTIDE SEQUENCE [LARGE SCALE GENOMIC DNA]</scope>
    <source>
        <strain evidence="4 5">CCFEE 5792</strain>
    </source>
</reference>
<evidence type="ECO:0000256" key="2">
    <source>
        <dbReference type="ARBA" id="ARBA00022857"/>
    </source>
</evidence>
<evidence type="ECO:0008006" key="6">
    <source>
        <dbReference type="Google" id="ProtNLM"/>
    </source>
</evidence>
<dbReference type="GO" id="GO:0016491">
    <property type="term" value="F:oxidoreductase activity"/>
    <property type="evidence" value="ECO:0007669"/>
    <property type="project" value="UniProtKB-KW"/>
</dbReference>
<comment type="similarity">
    <text evidence="1">Belongs to the NmrA-type oxidoreductase family. Isoflavone reductase subfamily.</text>
</comment>
<evidence type="ECO:0000256" key="3">
    <source>
        <dbReference type="ARBA" id="ARBA00023002"/>
    </source>
</evidence>